<dbReference type="InterPro" id="IPR006118">
    <property type="entry name" value="Recombinase_CS"/>
</dbReference>
<keyword evidence="3" id="KW-0233">DNA recombination</keyword>
<evidence type="ECO:0000256" key="2">
    <source>
        <dbReference type="ARBA" id="ARBA00023125"/>
    </source>
</evidence>
<name>A0A2P2CJI2_9ZZZZ</name>
<dbReference type="AlphaFoldDB" id="A0A2P2CJI2"/>
<dbReference type="EMBL" id="CZKB01000027">
    <property type="protein sequence ID" value="CUR62096.1"/>
    <property type="molecule type" value="Genomic_DNA"/>
</dbReference>
<dbReference type="GO" id="GO:0003677">
    <property type="term" value="F:DNA binding"/>
    <property type="evidence" value="ECO:0007669"/>
    <property type="project" value="UniProtKB-KW"/>
</dbReference>
<protein>
    <submittedName>
        <fullName evidence="5">Resolvase domain-containing protein (Modular protein)</fullName>
    </submittedName>
</protein>
<keyword evidence="2" id="KW-0238">DNA-binding</keyword>
<evidence type="ECO:0000256" key="3">
    <source>
        <dbReference type="ARBA" id="ARBA00023172"/>
    </source>
</evidence>
<dbReference type="Gene3D" id="3.40.50.1390">
    <property type="entry name" value="Resolvase, N-terminal catalytic domain"/>
    <property type="match status" value="1"/>
</dbReference>
<keyword evidence="1" id="KW-0229">DNA integration</keyword>
<dbReference type="Pfam" id="PF00239">
    <property type="entry name" value="Resolvase"/>
    <property type="match status" value="1"/>
</dbReference>
<organism evidence="5">
    <name type="scientific">metagenome</name>
    <dbReference type="NCBI Taxonomy" id="256318"/>
    <lineage>
        <taxon>unclassified sequences</taxon>
        <taxon>metagenomes</taxon>
    </lineage>
</organism>
<gene>
    <name evidence="5" type="ORF">NOCA170042</name>
</gene>
<dbReference type="PROSITE" id="PS00397">
    <property type="entry name" value="RECOMBINASES_1"/>
    <property type="match status" value="1"/>
</dbReference>
<evidence type="ECO:0000259" key="4">
    <source>
        <dbReference type="PROSITE" id="PS51736"/>
    </source>
</evidence>
<reference evidence="5" key="1">
    <citation type="submission" date="2015-08" db="EMBL/GenBank/DDBJ databases">
        <authorList>
            <person name="Babu N.S."/>
            <person name="Beckwith C.J."/>
            <person name="Beseler K.G."/>
            <person name="Brison A."/>
            <person name="Carone J.V."/>
            <person name="Caskin T.P."/>
            <person name="Diamond M."/>
            <person name="Durham M.E."/>
            <person name="Foxe J.M."/>
            <person name="Go M."/>
            <person name="Henderson B.A."/>
            <person name="Jones I.B."/>
            <person name="McGettigan J.A."/>
            <person name="Micheletti S.J."/>
            <person name="Nasrallah M.E."/>
            <person name="Ortiz D."/>
            <person name="Piller C.R."/>
            <person name="Privatt S.R."/>
            <person name="Schneider S.L."/>
            <person name="Sharp S."/>
            <person name="Smith T.C."/>
            <person name="Stanton J.D."/>
            <person name="Ullery H.E."/>
            <person name="Wilson R.J."/>
            <person name="Serrano M.G."/>
            <person name="Buck G."/>
            <person name="Lee V."/>
            <person name="Wang Y."/>
            <person name="Carvalho R."/>
            <person name="Voegtly L."/>
            <person name="Shi R."/>
            <person name="Duckworth R."/>
            <person name="Johnson A."/>
            <person name="Loviza R."/>
            <person name="Walstead R."/>
            <person name="Shah Z."/>
            <person name="Kiflezghi M."/>
            <person name="Wade K."/>
            <person name="Ball S.L."/>
            <person name="Bradley K.W."/>
            <person name="Asai D.J."/>
            <person name="Bowman C.A."/>
            <person name="Russell D.A."/>
            <person name="Pope W.H."/>
            <person name="Jacobs-Sera D."/>
            <person name="Hendrix R.W."/>
            <person name="Hatfull G.F."/>
        </authorList>
    </citation>
    <scope>NUCLEOTIDE SEQUENCE</scope>
</reference>
<evidence type="ECO:0000313" key="5">
    <source>
        <dbReference type="EMBL" id="CUR62096.1"/>
    </source>
</evidence>
<dbReference type="PANTHER" id="PTHR30461:SF2">
    <property type="entry name" value="SERINE RECOMBINASE PINE-RELATED"/>
    <property type="match status" value="1"/>
</dbReference>
<dbReference type="GO" id="GO:0015074">
    <property type="term" value="P:DNA integration"/>
    <property type="evidence" value="ECO:0007669"/>
    <property type="project" value="UniProtKB-KW"/>
</dbReference>
<dbReference type="SMART" id="SM00857">
    <property type="entry name" value="Resolvase"/>
    <property type="match status" value="1"/>
</dbReference>
<proteinExistence type="predicted"/>
<dbReference type="InterPro" id="IPR006119">
    <property type="entry name" value="Resolv_N"/>
</dbReference>
<dbReference type="InterPro" id="IPR036162">
    <property type="entry name" value="Resolvase-like_N_sf"/>
</dbReference>
<accession>A0A2P2CJI2</accession>
<evidence type="ECO:0000256" key="1">
    <source>
        <dbReference type="ARBA" id="ARBA00022908"/>
    </source>
</evidence>
<dbReference type="GO" id="GO:0000150">
    <property type="term" value="F:DNA strand exchange activity"/>
    <property type="evidence" value="ECO:0007669"/>
    <property type="project" value="InterPro"/>
</dbReference>
<dbReference type="SUPFAM" id="SSF53041">
    <property type="entry name" value="Resolvase-like"/>
    <property type="match status" value="1"/>
</dbReference>
<feature type="domain" description="Resolvase/invertase-type recombinase catalytic" evidence="4">
    <location>
        <begin position="48"/>
        <end position="196"/>
    </location>
</feature>
<dbReference type="CDD" id="cd00338">
    <property type="entry name" value="Ser_Recombinase"/>
    <property type="match status" value="1"/>
</dbReference>
<dbReference type="PANTHER" id="PTHR30461">
    <property type="entry name" value="DNA-INVERTASE FROM LAMBDOID PROPHAGE"/>
    <property type="match status" value="1"/>
</dbReference>
<dbReference type="InterPro" id="IPR050639">
    <property type="entry name" value="SSR_resolvase"/>
</dbReference>
<dbReference type="PROSITE" id="PS51736">
    <property type="entry name" value="RECOMBINASES_3"/>
    <property type="match status" value="1"/>
</dbReference>
<sequence>MVAEGGTVISPNQREIDWPAPIHVQQSTGCRTPSIMTRKKIIPGDPATVVAYLRVSTDEQVASGAGIDAQRAAIEAEVARRGWVLLDTWIDAGVSGKSMVGRPALAEAVASVESGQAGTLMVAKLDRLSRSLLDFASLMKRAQDRQWNLVALDLGIDLSTPAGEFLASVMASAAQWERRIISQRTKDALAAKRAAGVRMGRPSALPEATRDRIVEQRAHGHTLRRIADDLNSDAVATGQGGRAWHASTVRAVLLSVRHDEVSRA</sequence>